<proteinExistence type="predicted"/>
<name>A0ABR9ZAM5_VIBAN</name>
<keyword evidence="2" id="KW-1185">Reference proteome</keyword>
<accession>A0ABR9ZAM5</accession>
<evidence type="ECO:0000313" key="2">
    <source>
        <dbReference type="Proteomes" id="UP000726136"/>
    </source>
</evidence>
<organism evidence="1 2">
    <name type="scientific">Vibrio anguillarum</name>
    <name type="common">Listonella anguillarum</name>
    <dbReference type="NCBI Taxonomy" id="55601"/>
    <lineage>
        <taxon>Bacteria</taxon>
        <taxon>Pseudomonadati</taxon>
        <taxon>Pseudomonadota</taxon>
        <taxon>Gammaproteobacteria</taxon>
        <taxon>Vibrionales</taxon>
        <taxon>Vibrionaceae</taxon>
        <taxon>Vibrio</taxon>
    </lineage>
</organism>
<dbReference type="Proteomes" id="UP000726136">
    <property type="component" value="Unassembled WGS sequence"/>
</dbReference>
<dbReference type="Gene3D" id="3.40.630.30">
    <property type="match status" value="1"/>
</dbReference>
<feature type="non-terminal residue" evidence="1">
    <location>
        <position position="50"/>
    </location>
</feature>
<gene>
    <name evidence="1" type="ORF">EAY46_21035</name>
</gene>
<comment type="caution">
    <text evidence="1">The sequence shown here is derived from an EMBL/GenBank/DDBJ whole genome shotgun (WGS) entry which is preliminary data.</text>
</comment>
<evidence type="ECO:0000313" key="1">
    <source>
        <dbReference type="EMBL" id="MBF4375495.1"/>
    </source>
</evidence>
<sequence length="50" mass="5937">MKIVEADKIHLETVAQLFDLYRQFYGQESDLAQASRFIEERFNHSDSVIF</sequence>
<reference evidence="1 2" key="1">
    <citation type="journal article" date="2021" name="PeerJ">
        <title>Analysis of 44 Vibrio anguillarum genomes reveals high genetic diversity.</title>
        <authorList>
            <person name="Hansen M.J."/>
            <person name="Dalsgaard I."/>
        </authorList>
    </citation>
    <scope>NUCLEOTIDE SEQUENCE [LARGE SCALE GENOMIC DNA]</scope>
    <source>
        <strain evidence="1 2">040915-1/1B</strain>
    </source>
</reference>
<dbReference type="EMBL" id="RDPI01000168">
    <property type="protein sequence ID" value="MBF4375495.1"/>
    <property type="molecule type" value="Genomic_DNA"/>
</dbReference>
<protein>
    <submittedName>
        <fullName evidence="1">GNAT family N-acetyltransferase</fullName>
    </submittedName>
</protein>